<keyword evidence="1" id="KW-0472">Membrane</keyword>
<gene>
    <name evidence="2" type="ORF">IFE19_12540</name>
</gene>
<name>A0ABX7SHU1_9CAUL</name>
<dbReference type="Pfam" id="PF05656">
    <property type="entry name" value="DUF805"/>
    <property type="match status" value="1"/>
</dbReference>
<feature type="transmembrane region" description="Helical" evidence="1">
    <location>
        <begin position="122"/>
        <end position="141"/>
    </location>
</feature>
<reference evidence="2 3" key="1">
    <citation type="submission" date="2020-09" db="EMBL/GenBank/DDBJ databases">
        <title>Brevundimonas sp. LVF1 isolated from an oligotrophic pond in Goettingen, Germany.</title>
        <authorList>
            <person name="Friedrich I."/>
            <person name="Klassen A."/>
            <person name="Neubauer H."/>
            <person name="Schneider D."/>
            <person name="Hertel R."/>
            <person name="Daniel R."/>
        </authorList>
    </citation>
    <scope>NUCLEOTIDE SEQUENCE [LARGE SCALE GENOMIC DNA]</scope>
    <source>
        <strain evidence="2 3">LVF1</strain>
    </source>
</reference>
<feature type="transmembrane region" description="Helical" evidence="1">
    <location>
        <begin position="153"/>
        <end position="179"/>
    </location>
</feature>
<keyword evidence="1" id="KW-1133">Transmembrane helix</keyword>
<dbReference type="PANTHER" id="PTHR34980">
    <property type="entry name" value="INNER MEMBRANE PROTEIN-RELATED-RELATED"/>
    <property type="match status" value="1"/>
</dbReference>
<proteinExistence type="predicted"/>
<dbReference type="InterPro" id="IPR008523">
    <property type="entry name" value="DUF805"/>
</dbReference>
<keyword evidence="3" id="KW-1185">Reference proteome</keyword>
<evidence type="ECO:0000313" key="2">
    <source>
        <dbReference type="EMBL" id="QTC86953.1"/>
    </source>
</evidence>
<dbReference type="RefSeq" id="WP_207822790.1">
    <property type="nucleotide sequence ID" value="NZ_CP062006.1"/>
</dbReference>
<keyword evidence="1" id="KW-0812">Transmembrane</keyword>
<evidence type="ECO:0000313" key="3">
    <source>
        <dbReference type="Proteomes" id="UP000663942"/>
    </source>
</evidence>
<sequence length="193" mass="21322">MSAVWDGFRRLADFRGRDRRGRFWPYALVVAVLLYVGMAAAMIPMMSGFFEEATRYAAENPEQVTVTAGPGQYSVQIHDPDAELMPDMSGLFWAVRLVFVAAGVLLAAAVTRRLHDTGRPGWWGLPPLVFAAIASTLFPMVMERFMQSDEAAFGPFLLLFANNVFYMISLIGLIVLLCLRGTPGPNRYGPEPG</sequence>
<evidence type="ECO:0000256" key="1">
    <source>
        <dbReference type="SAM" id="Phobius"/>
    </source>
</evidence>
<dbReference type="Proteomes" id="UP000663942">
    <property type="component" value="Chromosome"/>
</dbReference>
<feature type="transmembrane region" description="Helical" evidence="1">
    <location>
        <begin position="23"/>
        <end position="43"/>
    </location>
</feature>
<dbReference type="EMBL" id="CP062006">
    <property type="protein sequence ID" value="QTC86953.1"/>
    <property type="molecule type" value="Genomic_DNA"/>
</dbReference>
<protein>
    <submittedName>
        <fullName evidence="2">DUF805 domain-containing protein</fullName>
    </submittedName>
</protein>
<dbReference type="PANTHER" id="PTHR34980:SF2">
    <property type="entry name" value="INNER MEMBRANE PROTEIN YHAH-RELATED"/>
    <property type="match status" value="1"/>
</dbReference>
<feature type="transmembrane region" description="Helical" evidence="1">
    <location>
        <begin position="90"/>
        <end position="110"/>
    </location>
</feature>
<organism evidence="2 3">
    <name type="scientific">Brevundimonas pondensis</name>
    <dbReference type="NCBI Taxonomy" id="2774189"/>
    <lineage>
        <taxon>Bacteria</taxon>
        <taxon>Pseudomonadati</taxon>
        <taxon>Pseudomonadota</taxon>
        <taxon>Alphaproteobacteria</taxon>
        <taxon>Caulobacterales</taxon>
        <taxon>Caulobacteraceae</taxon>
        <taxon>Brevundimonas</taxon>
    </lineage>
</organism>
<accession>A0ABX7SHU1</accession>